<proteinExistence type="predicted"/>
<feature type="region of interest" description="Disordered" evidence="1">
    <location>
        <begin position="1"/>
        <end position="37"/>
    </location>
</feature>
<keyword evidence="2" id="KW-0614">Plasmid</keyword>
<geneLocation type="plasmid" evidence="2">
    <name>pE20-HI3</name>
</geneLocation>
<organism evidence="2">
    <name type="scientific">Klebsiella aerogenes</name>
    <name type="common">Enterobacter aerogenes</name>
    <dbReference type="NCBI Taxonomy" id="548"/>
    <lineage>
        <taxon>Bacteria</taxon>
        <taxon>Pseudomonadati</taxon>
        <taxon>Pseudomonadota</taxon>
        <taxon>Gammaproteobacteria</taxon>
        <taxon>Enterobacterales</taxon>
        <taxon>Enterobacteriaceae</taxon>
        <taxon>Klebsiella/Raoultella group</taxon>
        <taxon>Klebsiella</taxon>
    </lineage>
</organism>
<evidence type="ECO:0000256" key="1">
    <source>
        <dbReference type="SAM" id="MobiDB-lite"/>
    </source>
</evidence>
<protein>
    <submittedName>
        <fullName evidence="2">Uncharacterized protein</fullName>
    </submittedName>
</protein>
<dbReference type="AlphaFoldDB" id="A0A2R4NGI7"/>
<name>A0A2R4NGI7_KLEAE</name>
<evidence type="ECO:0000313" key="2">
    <source>
        <dbReference type="EMBL" id="AVX35253.1"/>
    </source>
</evidence>
<accession>A0A2R4NGI7</accession>
<feature type="compositionally biased region" description="Basic residues" evidence="1">
    <location>
        <begin position="15"/>
        <end position="31"/>
    </location>
</feature>
<reference evidence="2" key="1">
    <citation type="journal article" date="2018" name="Front. Microbiol.">
        <title>Dissemination of KPC-2-Encoding IncX6 Plasmids Among Multiple Enterobacteriaceae Species in a Single Chinese Hospital.</title>
        <authorList>
            <person name="Li B."/>
            <person name="Feng J."/>
            <person name="Zhan Z."/>
            <person name="Yin Z."/>
            <person name="Jiang Q."/>
            <person name="Wei P."/>
            <person name="Chen X."/>
            <person name="Gao B."/>
            <person name="Hou J."/>
            <person name="Mao P."/>
            <person name="Wu W."/>
            <person name="Chen W."/>
            <person name="Tong Y."/>
            <person name="Wang J."/>
            <person name="Li B."/>
            <person name="Zhou D."/>
        </authorList>
    </citation>
    <scope>NUCLEOTIDE SEQUENCE</scope>
    <source>
        <strain evidence="2">E20</strain>
        <plasmid evidence="2">pE20-HI3</plasmid>
    </source>
</reference>
<dbReference type="EMBL" id="MG288682">
    <property type="protein sequence ID" value="AVX35253.1"/>
    <property type="molecule type" value="Genomic_DNA"/>
</dbReference>
<sequence length="52" mass="5810">MVLTFNVPDPAPAARTKKREKIKKKKKRICRKCAQSRPTQSVALRGKGFAGL</sequence>